<feature type="signal peptide" evidence="1">
    <location>
        <begin position="1"/>
        <end position="20"/>
    </location>
</feature>
<sequence>MKKYIFILLAIFFTACSASKQYYKPEDFIKLNSSSYKKEKEDKSLKNYKLVNQSDDYKIYCDIKGNLKLFKNNEEILDYDFNSLIVSASLKDNILALLSANNDIYVFDLDNEEFIYTQSNALATGVIKNNVQPIFMNNIIIFATLDGKLALIDYENKQNLKNISVGNLDFFNNIIYLDAKDDEVIAASSSKLLVLSQIASAKYNIKEKLLSIKYVLSDFNNIFVATSDGSIIKYDMSLQQISTAKEKYANYVAFIQNENKYLYLAEYLGYVIKYDENLEKIKVFKLNNAGKVKSQVFFDSKDSIIFNLKRYILK</sequence>
<feature type="chain" id="PRO_5046386997" description="RSE1/DDB1/CPSF1 second beta-propeller domain-containing protein" evidence="1">
    <location>
        <begin position="21"/>
        <end position="314"/>
    </location>
</feature>
<keyword evidence="4" id="KW-1185">Reference proteome</keyword>
<organism evidence="3 4">
    <name type="scientific">Campylobacter canadensis</name>
    <dbReference type="NCBI Taxonomy" id="449520"/>
    <lineage>
        <taxon>Bacteria</taxon>
        <taxon>Pseudomonadati</taxon>
        <taxon>Campylobacterota</taxon>
        <taxon>Epsilonproteobacteria</taxon>
        <taxon>Campylobacterales</taxon>
        <taxon>Campylobacteraceae</taxon>
        <taxon>Campylobacter</taxon>
    </lineage>
</organism>
<keyword evidence="1" id="KW-0732">Signal</keyword>
<dbReference type="InterPro" id="IPR058543">
    <property type="entry name" value="Beta-prop_RSE1/DDB1/CPSF1_2nd"/>
</dbReference>
<evidence type="ECO:0000256" key="1">
    <source>
        <dbReference type="SAM" id="SignalP"/>
    </source>
</evidence>
<gene>
    <name evidence="3" type="ORF">AVCANL283_05945</name>
</gene>
<evidence type="ECO:0000313" key="4">
    <source>
        <dbReference type="Proteomes" id="UP000786183"/>
    </source>
</evidence>
<evidence type="ECO:0000313" key="3">
    <source>
        <dbReference type="EMBL" id="MBZ7987640.1"/>
    </source>
</evidence>
<dbReference type="SUPFAM" id="SSF50978">
    <property type="entry name" value="WD40 repeat-like"/>
    <property type="match status" value="1"/>
</dbReference>
<name>A0ABS7WSA4_9BACT</name>
<dbReference type="PROSITE" id="PS51257">
    <property type="entry name" value="PROKAR_LIPOPROTEIN"/>
    <property type="match status" value="1"/>
</dbReference>
<reference evidence="3 4" key="1">
    <citation type="submission" date="2020-07" db="EMBL/GenBank/DDBJ databases">
        <title>Transfer of Campylobacter canadensis to the novel genus Avispirillum gen. nov., that also includes two novel species recovered from migratory waterfowl: Avispirillum anseris sp. nov. and Avispirillum brantae sp. nov.</title>
        <authorList>
            <person name="Miller W.G."/>
            <person name="Chapman M.H."/>
            <person name="Yee E."/>
            <person name="Inglis G.D."/>
        </authorList>
    </citation>
    <scope>NUCLEOTIDE SEQUENCE [LARGE SCALE GENOMIC DNA]</scope>
    <source>
        <strain evidence="3 4">L283</strain>
    </source>
</reference>
<proteinExistence type="predicted"/>
<accession>A0ABS7WSA4</accession>
<evidence type="ECO:0000259" key="2">
    <source>
        <dbReference type="Pfam" id="PF23726"/>
    </source>
</evidence>
<dbReference type="Proteomes" id="UP000786183">
    <property type="component" value="Unassembled WGS sequence"/>
</dbReference>
<dbReference type="InterPro" id="IPR036322">
    <property type="entry name" value="WD40_repeat_dom_sf"/>
</dbReference>
<dbReference type="RefSeq" id="WP_172234044.1">
    <property type="nucleotide sequence ID" value="NZ_CP035946.1"/>
</dbReference>
<dbReference type="InterPro" id="IPR015943">
    <property type="entry name" value="WD40/YVTN_repeat-like_dom_sf"/>
</dbReference>
<dbReference type="Pfam" id="PF23726">
    <property type="entry name" value="Beta-prop_RSE1_2nd"/>
    <property type="match status" value="1"/>
</dbReference>
<dbReference type="Gene3D" id="2.130.10.10">
    <property type="entry name" value="YVTN repeat-like/Quinoprotein amine dehydrogenase"/>
    <property type="match status" value="1"/>
</dbReference>
<dbReference type="EMBL" id="JACGBB010000012">
    <property type="protein sequence ID" value="MBZ7987640.1"/>
    <property type="molecule type" value="Genomic_DNA"/>
</dbReference>
<comment type="caution">
    <text evidence="3">The sequence shown here is derived from an EMBL/GenBank/DDBJ whole genome shotgun (WGS) entry which is preliminary data.</text>
</comment>
<protein>
    <recommendedName>
        <fullName evidence="2">RSE1/DDB1/CPSF1 second beta-propeller domain-containing protein</fullName>
    </recommendedName>
</protein>
<feature type="domain" description="RSE1/DDB1/CPSF1 second beta-propeller" evidence="2">
    <location>
        <begin position="83"/>
        <end position="306"/>
    </location>
</feature>